<dbReference type="Gene3D" id="3.40.50.720">
    <property type="entry name" value="NAD(P)-binding Rossmann-like Domain"/>
    <property type="match status" value="1"/>
</dbReference>
<dbReference type="PANTHER" id="PTHR44229">
    <property type="entry name" value="15-HYDROXYPROSTAGLANDIN DEHYDROGENASE [NAD(+)]"/>
    <property type="match status" value="1"/>
</dbReference>
<evidence type="ECO:0000313" key="4">
    <source>
        <dbReference type="Proteomes" id="UP000076532"/>
    </source>
</evidence>
<dbReference type="GO" id="GO:0016616">
    <property type="term" value="F:oxidoreductase activity, acting on the CH-OH group of donors, NAD or NADP as acceptor"/>
    <property type="evidence" value="ECO:0007669"/>
    <property type="project" value="TreeGrafter"/>
</dbReference>
<evidence type="ECO:0000256" key="2">
    <source>
        <dbReference type="ARBA" id="ARBA00023002"/>
    </source>
</evidence>
<dbReference type="PRINTS" id="PR00081">
    <property type="entry name" value="GDHRDH"/>
</dbReference>
<gene>
    <name evidence="3" type="ORF">FIBSPDRAFT_772022</name>
</gene>
<reference evidence="3 4" key="1">
    <citation type="journal article" date="2016" name="Mol. Biol. Evol.">
        <title>Comparative Genomics of Early-Diverging Mushroom-Forming Fungi Provides Insights into the Origins of Lignocellulose Decay Capabilities.</title>
        <authorList>
            <person name="Nagy L.G."/>
            <person name="Riley R."/>
            <person name="Tritt A."/>
            <person name="Adam C."/>
            <person name="Daum C."/>
            <person name="Floudas D."/>
            <person name="Sun H."/>
            <person name="Yadav J.S."/>
            <person name="Pangilinan J."/>
            <person name="Larsson K.H."/>
            <person name="Matsuura K."/>
            <person name="Barry K."/>
            <person name="Labutti K."/>
            <person name="Kuo R."/>
            <person name="Ohm R.A."/>
            <person name="Bhattacharya S.S."/>
            <person name="Shirouzu T."/>
            <person name="Yoshinaga Y."/>
            <person name="Martin F.M."/>
            <person name="Grigoriev I.V."/>
            <person name="Hibbett D.S."/>
        </authorList>
    </citation>
    <scope>NUCLEOTIDE SEQUENCE [LARGE SCALE GENOMIC DNA]</scope>
    <source>
        <strain evidence="3 4">CBS 109695</strain>
    </source>
</reference>
<organism evidence="3 4">
    <name type="scientific">Athelia psychrophila</name>
    <dbReference type="NCBI Taxonomy" id="1759441"/>
    <lineage>
        <taxon>Eukaryota</taxon>
        <taxon>Fungi</taxon>
        <taxon>Dikarya</taxon>
        <taxon>Basidiomycota</taxon>
        <taxon>Agaricomycotina</taxon>
        <taxon>Agaricomycetes</taxon>
        <taxon>Agaricomycetidae</taxon>
        <taxon>Atheliales</taxon>
        <taxon>Atheliaceae</taxon>
        <taxon>Athelia</taxon>
    </lineage>
</organism>
<dbReference type="PANTHER" id="PTHR44229:SF4">
    <property type="entry name" value="15-HYDROXYPROSTAGLANDIN DEHYDROGENASE [NAD(+)]"/>
    <property type="match status" value="1"/>
</dbReference>
<sequence length="284" mass="30520">MTTITDEQLDLYAARVNGKVVVITGAASGIGKETATRFAKYGAKIVIGDLDIQGATKVLDGIVKAGGQGAVLSCDVSSWEDQVALFELAEKRFGSVDVVIANAGIAELGDFTNPDIKDGKPVKPNWKTMDVNLTGSLYTAYVGLHYLRKGKKEGDLKSVVLIGSMASWQAPTNMPMYAASKHGVLGFMRAVYPSCRREGIRISIIHPWFADTKIISDGLKAGLVGLPMVPLHRVAGAILYSATDPDLGTSGCPWLLPDGGPVFRLEKDQLKEGVYRLIDKRIKL</sequence>
<keyword evidence="4" id="KW-1185">Reference proteome</keyword>
<accession>A0A166X4N6</accession>
<evidence type="ECO:0000313" key="3">
    <source>
        <dbReference type="EMBL" id="KZP34416.1"/>
    </source>
</evidence>
<keyword evidence="2" id="KW-0560">Oxidoreductase</keyword>
<dbReference type="GO" id="GO:0005737">
    <property type="term" value="C:cytoplasm"/>
    <property type="evidence" value="ECO:0007669"/>
    <property type="project" value="TreeGrafter"/>
</dbReference>
<protein>
    <submittedName>
        <fullName evidence="3">NAD(P)-binding protein</fullName>
    </submittedName>
</protein>
<evidence type="ECO:0000256" key="1">
    <source>
        <dbReference type="ARBA" id="ARBA00006484"/>
    </source>
</evidence>
<dbReference type="InterPro" id="IPR002347">
    <property type="entry name" value="SDR_fam"/>
</dbReference>
<dbReference type="AlphaFoldDB" id="A0A166X4N6"/>
<dbReference type="Pfam" id="PF00106">
    <property type="entry name" value="adh_short"/>
    <property type="match status" value="1"/>
</dbReference>
<dbReference type="Proteomes" id="UP000076532">
    <property type="component" value="Unassembled WGS sequence"/>
</dbReference>
<dbReference type="SUPFAM" id="SSF51735">
    <property type="entry name" value="NAD(P)-binding Rossmann-fold domains"/>
    <property type="match status" value="1"/>
</dbReference>
<dbReference type="OrthoDB" id="5371740at2759"/>
<proteinExistence type="inferred from homology"/>
<dbReference type="STRING" id="436010.A0A166X4N6"/>
<name>A0A166X4N6_9AGAM</name>
<dbReference type="EMBL" id="KV417480">
    <property type="protein sequence ID" value="KZP34416.1"/>
    <property type="molecule type" value="Genomic_DNA"/>
</dbReference>
<comment type="similarity">
    <text evidence="1">Belongs to the short-chain dehydrogenases/reductases (SDR) family.</text>
</comment>
<dbReference type="InterPro" id="IPR036291">
    <property type="entry name" value="NAD(P)-bd_dom_sf"/>
</dbReference>